<dbReference type="EMBL" id="BJWL01000008">
    <property type="protein sequence ID" value="GFY93103.1"/>
    <property type="molecule type" value="Genomic_DNA"/>
</dbReference>
<reference evidence="1 2" key="1">
    <citation type="submission" date="2019-07" db="EMBL/GenBank/DDBJ databases">
        <title>De Novo Assembly of kiwifruit Actinidia rufa.</title>
        <authorList>
            <person name="Sugita-Konishi S."/>
            <person name="Sato K."/>
            <person name="Mori E."/>
            <person name="Abe Y."/>
            <person name="Kisaki G."/>
            <person name="Hamano K."/>
            <person name="Suezawa K."/>
            <person name="Otani M."/>
            <person name="Fukuda T."/>
            <person name="Manabe T."/>
            <person name="Gomi K."/>
            <person name="Tabuchi M."/>
            <person name="Akimitsu K."/>
            <person name="Kataoka I."/>
        </authorList>
    </citation>
    <scope>NUCLEOTIDE SEQUENCE [LARGE SCALE GENOMIC DNA]</scope>
    <source>
        <strain evidence="2">cv. Fuchu</strain>
    </source>
</reference>
<keyword evidence="2" id="KW-1185">Reference proteome</keyword>
<organism evidence="1 2">
    <name type="scientific">Actinidia rufa</name>
    <dbReference type="NCBI Taxonomy" id="165716"/>
    <lineage>
        <taxon>Eukaryota</taxon>
        <taxon>Viridiplantae</taxon>
        <taxon>Streptophyta</taxon>
        <taxon>Embryophyta</taxon>
        <taxon>Tracheophyta</taxon>
        <taxon>Spermatophyta</taxon>
        <taxon>Magnoliopsida</taxon>
        <taxon>eudicotyledons</taxon>
        <taxon>Gunneridae</taxon>
        <taxon>Pentapetalae</taxon>
        <taxon>asterids</taxon>
        <taxon>Ericales</taxon>
        <taxon>Actinidiaceae</taxon>
        <taxon>Actinidia</taxon>
    </lineage>
</organism>
<sequence length="213" mass="24446">MHYDDMYMVWYWCITCTLMRNLANWPTSRYVEIGSTIELATRYIAAIHDRIDRAIYAYDRPKSLHDMYTTRDMCSRSLHALREYQWIRQPRVLEPPATIPLGVLANSHAMPPAFPVHPPPSTSSSQQFMQYVGATQTSASYVTPTRPSYTYHISSHDVPSSSRPSSSGIRPCRTTHRHITSLVTYDQCSSFSPIGDEEEFDRYVNTLLASRGR</sequence>
<gene>
    <name evidence="1" type="ORF">Acr_08g0014990</name>
</gene>
<evidence type="ECO:0000313" key="1">
    <source>
        <dbReference type="EMBL" id="GFY93103.1"/>
    </source>
</evidence>
<dbReference type="AlphaFoldDB" id="A0A7J0F3B1"/>
<evidence type="ECO:0000313" key="2">
    <source>
        <dbReference type="Proteomes" id="UP000585474"/>
    </source>
</evidence>
<proteinExistence type="predicted"/>
<accession>A0A7J0F3B1</accession>
<protein>
    <submittedName>
        <fullName evidence="1">Uncharacterized protein</fullName>
    </submittedName>
</protein>
<comment type="caution">
    <text evidence="1">The sequence shown here is derived from an EMBL/GenBank/DDBJ whole genome shotgun (WGS) entry which is preliminary data.</text>
</comment>
<dbReference type="Proteomes" id="UP000585474">
    <property type="component" value="Unassembled WGS sequence"/>
</dbReference>
<name>A0A7J0F3B1_9ERIC</name>